<comment type="caution">
    <text evidence="10">The sequence shown here is derived from an EMBL/GenBank/DDBJ whole genome shotgun (WGS) entry which is preliminary data.</text>
</comment>
<dbReference type="GO" id="GO:0000156">
    <property type="term" value="F:phosphorelay response regulator activity"/>
    <property type="evidence" value="ECO:0007669"/>
    <property type="project" value="TreeGrafter"/>
</dbReference>
<dbReference type="InterPro" id="IPR001867">
    <property type="entry name" value="OmpR/PhoB-type_DNA-bd"/>
</dbReference>
<evidence type="ECO:0000256" key="4">
    <source>
        <dbReference type="ARBA" id="ARBA00023125"/>
    </source>
</evidence>
<keyword evidence="5" id="KW-0804">Transcription</keyword>
<evidence type="ECO:0008006" key="12">
    <source>
        <dbReference type="Google" id="ProtNLM"/>
    </source>
</evidence>
<dbReference type="Proteomes" id="UP000179113">
    <property type="component" value="Unassembled WGS sequence"/>
</dbReference>
<dbReference type="EMBL" id="MEWA01000029">
    <property type="protein sequence ID" value="OGC68989.1"/>
    <property type="molecule type" value="Genomic_DNA"/>
</dbReference>
<accession>A0A1F4WHZ8</accession>
<dbReference type="GO" id="GO:0000976">
    <property type="term" value="F:transcription cis-regulatory region binding"/>
    <property type="evidence" value="ECO:0007669"/>
    <property type="project" value="TreeGrafter"/>
</dbReference>
<evidence type="ECO:0000313" key="11">
    <source>
        <dbReference type="Proteomes" id="UP000179113"/>
    </source>
</evidence>
<feature type="modified residue" description="4-aspartylphosphate" evidence="6">
    <location>
        <position position="50"/>
    </location>
</feature>
<sequence>MRILLIEDKAEYLDTFITEIEKQYVVDVAYNTIEGSYLSSVNDYDVIVVDTGLPDVDPVSLCKDARSSKIESPILLLADKTNFEYKVESLEAGADALMYKPINVKELSAQVGALIRRSNKLSTQTIDVKNFKLDLCNKSVFYLGQPISLRRKEYDILEYLVVNINKTVSKEKLLEHVWSEGIYMESNTLEVHVRNLRLVLKRFYAEELIVTLRGYGYRIES</sequence>
<dbReference type="AlphaFoldDB" id="A0A1F4WHZ8"/>
<keyword evidence="1 6" id="KW-0597">Phosphoprotein</keyword>
<dbReference type="SUPFAM" id="SSF46894">
    <property type="entry name" value="C-terminal effector domain of the bipartite response regulators"/>
    <property type="match status" value="1"/>
</dbReference>
<dbReference type="Pfam" id="PF00072">
    <property type="entry name" value="Response_reg"/>
    <property type="match status" value="1"/>
</dbReference>
<evidence type="ECO:0000259" key="8">
    <source>
        <dbReference type="PROSITE" id="PS50110"/>
    </source>
</evidence>
<evidence type="ECO:0000259" key="9">
    <source>
        <dbReference type="PROSITE" id="PS51755"/>
    </source>
</evidence>
<evidence type="ECO:0000256" key="3">
    <source>
        <dbReference type="ARBA" id="ARBA00023015"/>
    </source>
</evidence>
<feature type="domain" description="OmpR/PhoB-type" evidence="9">
    <location>
        <begin position="123"/>
        <end position="221"/>
    </location>
</feature>
<dbReference type="PROSITE" id="PS51755">
    <property type="entry name" value="OMPR_PHOB"/>
    <property type="match status" value="1"/>
</dbReference>
<keyword evidence="3" id="KW-0805">Transcription regulation</keyword>
<evidence type="ECO:0000256" key="5">
    <source>
        <dbReference type="ARBA" id="ARBA00023163"/>
    </source>
</evidence>
<dbReference type="InterPro" id="IPR016032">
    <property type="entry name" value="Sig_transdc_resp-reg_C-effctor"/>
</dbReference>
<reference evidence="10 11" key="1">
    <citation type="journal article" date="2016" name="Nat. Commun.">
        <title>Thousands of microbial genomes shed light on interconnected biogeochemical processes in an aquifer system.</title>
        <authorList>
            <person name="Anantharaman K."/>
            <person name="Brown C.T."/>
            <person name="Hug L.A."/>
            <person name="Sharon I."/>
            <person name="Castelle C.J."/>
            <person name="Probst A.J."/>
            <person name="Thomas B.C."/>
            <person name="Singh A."/>
            <person name="Wilkins M.J."/>
            <person name="Karaoz U."/>
            <person name="Brodie E.L."/>
            <person name="Williams K.H."/>
            <person name="Hubbard S.S."/>
            <person name="Banfield J.F."/>
        </authorList>
    </citation>
    <scope>NUCLEOTIDE SEQUENCE [LARGE SCALE GENOMIC DNA]</scope>
</reference>
<dbReference type="InterPro" id="IPR011006">
    <property type="entry name" value="CheY-like_superfamily"/>
</dbReference>
<protein>
    <recommendedName>
        <fullName evidence="12">DNA-binding response regulator</fullName>
    </recommendedName>
</protein>
<gene>
    <name evidence="10" type="ORF">A2415_04125</name>
</gene>
<evidence type="ECO:0000256" key="1">
    <source>
        <dbReference type="ARBA" id="ARBA00022553"/>
    </source>
</evidence>
<dbReference type="PANTHER" id="PTHR48111:SF22">
    <property type="entry name" value="REGULATOR OF RPOS"/>
    <property type="match status" value="1"/>
</dbReference>
<dbReference type="PANTHER" id="PTHR48111">
    <property type="entry name" value="REGULATOR OF RPOS"/>
    <property type="match status" value="1"/>
</dbReference>
<dbReference type="PROSITE" id="PS50110">
    <property type="entry name" value="RESPONSE_REGULATORY"/>
    <property type="match status" value="1"/>
</dbReference>
<organism evidence="10 11">
    <name type="scientific">candidate division WWE3 bacterium RIFOXYC1_FULL_39_7</name>
    <dbReference type="NCBI Taxonomy" id="1802643"/>
    <lineage>
        <taxon>Bacteria</taxon>
        <taxon>Katanobacteria</taxon>
    </lineage>
</organism>
<dbReference type="SMART" id="SM00862">
    <property type="entry name" value="Trans_reg_C"/>
    <property type="match status" value="1"/>
</dbReference>
<evidence type="ECO:0000313" key="10">
    <source>
        <dbReference type="EMBL" id="OGC68989.1"/>
    </source>
</evidence>
<dbReference type="GO" id="GO:0032993">
    <property type="term" value="C:protein-DNA complex"/>
    <property type="evidence" value="ECO:0007669"/>
    <property type="project" value="TreeGrafter"/>
</dbReference>
<evidence type="ECO:0000256" key="7">
    <source>
        <dbReference type="PROSITE-ProRule" id="PRU01091"/>
    </source>
</evidence>
<dbReference type="SMART" id="SM00448">
    <property type="entry name" value="REC"/>
    <property type="match status" value="1"/>
</dbReference>
<dbReference type="GO" id="GO:0005829">
    <property type="term" value="C:cytosol"/>
    <property type="evidence" value="ECO:0007669"/>
    <property type="project" value="TreeGrafter"/>
</dbReference>
<dbReference type="CDD" id="cd00383">
    <property type="entry name" value="trans_reg_C"/>
    <property type="match status" value="1"/>
</dbReference>
<dbReference type="Gene3D" id="1.10.10.10">
    <property type="entry name" value="Winged helix-like DNA-binding domain superfamily/Winged helix DNA-binding domain"/>
    <property type="match status" value="1"/>
</dbReference>
<dbReference type="Pfam" id="PF00486">
    <property type="entry name" value="Trans_reg_C"/>
    <property type="match status" value="1"/>
</dbReference>
<evidence type="ECO:0000256" key="2">
    <source>
        <dbReference type="ARBA" id="ARBA00023012"/>
    </source>
</evidence>
<dbReference type="InterPro" id="IPR039420">
    <property type="entry name" value="WalR-like"/>
</dbReference>
<feature type="DNA-binding region" description="OmpR/PhoB-type" evidence="7">
    <location>
        <begin position="123"/>
        <end position="221"/>
    </location>
</feature>
<keyword evidence="2" id="KW-0902">Two-component regulatory system</keyword>
<dbReference type="InterPro" id="IPR001789">
    <property type="entry name" value="Sig_transdc_resp-reg_receiver"/>
</dbReference>
<keyword evidence="4 7" id="KW-0238">DNA-binding</keyword>
<name>A0A1F4WHZ8_UNCKA</name>
<proteinExistence type="predicted"/>
<dbReference type="SUPFAM" id="SSF52172">
    <property type="entry name" value="CheY-like"/>
    <property type="match status" value="1"/>
</dbReference>
<feature type="domain" description="Response regulatory" evidence="8">
    <location>
        <begin position="2"/>
        <end position="115"/>
    </location>
</feature>
<dbReference type="GO" id="GO:0006355">
    <property type="term" value="P:regulation of DNA-templated transcription"/>
    <property type="evidence" value="ECO:0007669"/>
    <property type="project" value="InterPro"/>
</dbReference>
<dbReference type="Gene3D" id="3.40.50.2300">
    <property type="match status" value="1"/>
</dbReference>
<dbReference type="InterPro" id="IPR036388">
    <property type="entry name" value="WH-like_DNA-bd_sf"/>
</dbReference>
<evidence type="ECO:0000256" key="6">
    <source>
        <dbReference type="PROSITE-ProRule" id="PRU00169"/>
    </source>
</evidence>